<feature type="region of interest" description="Disordered" evidence="1">
    <location>
        <begin position="124"/>
        <end position="145"/>
    </location>
</feature>
<keyword evidence="3" id="KW-1185">Reference proteome</keyword>
<evidence type="ECO:0000313" key="2">
    <source>
        <dbReference type="EMBL" id="MCO6416116.1"/>
    </source>
</evidence>
<dbReference type="Proteomes" id="UP001523392">
    <property type="component" value="Unassembled WGS sequence"/>
</dbReference>
<sequence>MAMVVADRALAQEGWLCVAEQAAGMRYDRTAQEWVATPFRATGKHYVVRRADDDDVALWRELLQHPAVEFLWVVGEEGKRARYPCERDFRHGLLRCRIFGSIDFTINRDTLRYQSYYEGGWLSGRTGDEPDTDSPSITIGRCSPL</sequence>
<proteinExistence type="predicted"/>
<protein>
    <submittedName>
        <fullName evidence="2">Uncharacterized protein</fullName>
    </submittedName>
</protein>
<gene>
    <name evidence="2" type="ORF">JYK14_08045</name>
</gene>
<comment type="caution">
    <text evidence="2">The sequence shown here is derived from an EMBL/GenBank/DDBJ whole genome shotgun (WGS) entry which is preliminary data.</text>
</comment>
<name>A0ABT1D2I6_9PROT</name>
<evidence type="ECO:0000313" key="3">
    <source>
        <dbReference type="Proteomes" id="UP001523392"/>
    </source>
</evidence>
<accession>A0ABT1D2I6</accession>
<organism evidence="2 3">
    <name type="scientific">Siccirubricoccus soli</name>
    <dbReference type="NCBI Taxonomy" id="2899147"/>
    <lineage>
        <taxon>Bacteria</taxon>
        <taxon>Pseudomonadati</taxon>
        <taxon>Pseudomonadota</taxon>
        <taxon>Alphaproteobacteria</taxon>
        <taxon>Acetobacterales</taxon>
        <taxon>Roseomonadaceae</taxon>
        <taxon>Siccirubricoccus</taxon>
    </lineage>
</organism>
<dbReference type="EMBL" id="JAFIRR010000048">
    <property type="protein sequence ID" value="MCO6416116.1"/>
    <property type="molecule type" value="Genomic_DNA"/>
</dbReference>
<reference evidence="2 3" key="1">
    <citation type="submission" date="2021-12" db="EMBL/GenBank/DDBJ databases">
        <title>Siccirubricoccus leaddurans sp. nov., a high concentration Zn2+ tolerance bacterium.</title>
        <authorList>
            <person name="Cao Y."/>
        </authorList>
    </citation>
    <scope>NUCLEOTIDE SEQUENCE [LARGE SCALE GENOMIC DNA]</scope>
    <source>
        <strain evidence="2 3">KC 17139</strain>
    </source>
</reference>
<dbReference type="RefSeq" id="WP_252952726.1">
    <property type="nucleotide sequence ID" value="NZ_JAFIRR010000048.1"/>
</dbReference>
<evidence type="ECO:0000256" key="1">
    <source>
        <dbReference type="SAM" id="MobiDB-lite"/>
    </source>
</evidence>